<dbReference type="Proteomes" id="UP000681967">
    <property type="component" value="Unassembled WGS sequence"/>
</dbReference>
<evidence type="ECO:0000313" key="1">
    <source>
        <dbReference type="EMBL" id="CAF4666634.1"/>
    </source>
</evidence>
<reference evidence="2" key="1">
    <citation type="submission" date="2021-02" db="EMBL/GenBank/DDBJ databases">
        <authorList>
            <person name="Nowell W R."/>
        </authorList>
    </citation>
    <scope>NUCLEOTIDE SEQUENCE</scope>
</reference>
<proteinExistence type="predicted"/>
<feature type="non-terminal residue" evidence="2">
    <location>
        <position position="43"/>
    </location>
</feature>
<evidence type="ECO:0000313" key="2">
    <source>
        <dbReference type="EMBL" id="CAF4760498.1"/>
    </source>
</evidence>
<name>A0A8S3BB02_9BILA</name>
<dbReference type="EMBL" id="CAJOBH010131685">
    <property type="protein sequence ID" value="CAF4760498.1"/>
    <property type="molecule type" value="Genomic_DNA"/>
</dbReference>
<evidence type="ECO:0000313" key="4">
    <source>
        <dbReference type="Proteomes" id="UP000681967"/>
    </source>
</evidence>
<comment type="caution">
    <text evidence="2">The sequence shown here is derived from an EMBL/GenBank/DDBJ whole genome shotgun (WGS) entry which is preliminary data.</text>
</comment>
<dbReference type="EMBL" id="CAJOBI010200110">
    <property type="protein sequence ID" value="CAF4988850.1"/>
    <property type="molecule type" value="Genomic_DNA"/>
</dbReference>
<dbReference type="AlphaFoldDB" id="A0A8S3BB02"/>
<feature type="non-terminal residue" evidence="2">
    <location>
        <position position="1"/>
    </location>
</feature>
<dbReference type="Proteomes" id="UP000681720">
    <property type="component" value="Unassembled WGS sequence"/>
</dbReference>
<accession>A0A8S3BB02</accession>
<protein>
    <submittedName>
        <fullName evidence="2">Uncharacterized protein</fullName>
    </submittedName>
</protein>
<organism evidence="2 4">
    <name type="scientific">Rotaria magnacalcarata</name>
    <dbReference type="NCBI Taxonomy" id="392030"/>
    <lineage>
        <taxon>Eukaryota</taxon>
        <taxon>Metazoa</taxon>
        <taxon>Spiralia</taxon>
        <taxon>Gnathifera</taxon>
        <taxon>Rotifera</taxon>
        <taxon>Eurotatoria</taxon>
        <taxon>Bdelloidea</taxon>
        <taxon>Philodinida</taxon>
        <taxon>Philodinidae</taxon>
        <taxon>Rotaria</taxon>
    </lineage>
</organism>
<gene>
    <name evidence="2" type="ORF">BYL167_LOCUS46487</name>
    <name evidence="1" type="ORF">GIL414_LOCUS41713</name>
    <name evidence="3" type="ORF">SMN809_LOCUS56165</name>
</gene>
<dbReference type="Proteomes" id="UP000676336">
    <property type="component" value="Unassembled WGS sequence"/>
</dbReference>
<evidence type="ECO:0000313" key="3">
    <source>
        <dbReference type="EMBL" id="CAF4988850.1"/>
    </source>
</evidence>
<dbReference type="EMBL" id="CAJOBJ010118908">
    <property type="protein sequence ID" value="CAF4666634.1"/>
    <property type="molecule type" value="Genomic_DNA"/>
</dbReference>
<sequence length="43" mass="4940">GIVVESNPPNYIIERIDFPGVRSIIPRHDIFLDSDRCLLKDTD</sequence>